<reference evidence="3" key="1">
    <citation type="submission" date="2021-03" db="EMBL/GenBank/DDBJ databases">
        <authorList>
            <person name="Tagirdzhanova G."/>
        </authorList>
    </citation>
    <scope>NUCLEOTIDE SEQUENCE</scope>
</reference>
<feature type="domain" description="UDENN FLCN/SMCR8-type" evidence="2">
    <location>
        <begin position="142"/>
        <end position="380"/>
    </location>
</feature>
<proteinExistence type="predicted"/>
<feature type="region of interest" description="Disordered" evidence="1">
    <location>
        <begin position="95"/>
        <end position="161"/>
    </location>
</feature>
<sequence length="380" mass="40554">MSSSLGDLAALALDRNGRLRDDCPATSGPDSAALDAALAEHAHAAMNLGSHATSKNHAPGSRSSSKESGSRRKSYKVPGDDGGCVSCTISIPEEIRSKLPSGAPGSPRADGNGRNGSPVLRSKEAVHACGSQHSDSSADEDMSLQQGSPESYATDTTPSSCHSHTLEFVTTSKPMKPDTYSVLRRASIRTLSCEQLPRGLTAGRIFFGDPTAGYTIAYKFRLTDPYARGRQRHYALLALAGHEPGRAFKATPIIWRAFERIATSIVTRTDRAMHPGRSSSGESGGKARAAPISSFLTQRTTDPDGFPRRSGGGGMRARGLAEMVGNDLFFAELHRSFVALLQCLGRQFGGVVVEPPVSDEELRDGFYEDDEAFADRLDHS</sequence>
<dbReference type="PANTHER" id="PTHR31441:SF2">
    <property type="entry name" value="FOLLICULIN"/>
    <property type="match status" value="1"/>
</dbReference>
<dbReference type="GO" id="GO:1904263">
    <property type="term" value="P:positive regulation of TORC1 signaling"/>
    <property type="evidence" value="ECO:0007669"/>
    <property type="project" value="TreeGrafter"/>
</dbReference>
<dbReference type="AlphaFoldDB" id="A0A8H3IQD6"/>
<gene>
    <name evidence="3" type="ORF">HETSPECPRED_005350</name>
</gene>
<feature type="region of interest" description="Disordered" evidence="1">
    <location>
        <begin position="50"/>
        <end position="79"/>
    </location>
</feature>
<dbReference type="EMBL" id="CAJPDS010000033">
    <property type="protein sequence ID" value="CAF9923540.1"/>
    <property type="molecule type" value="Genomic_DNA"/>
</dbReference>
<dbReference type="InterPro" id="IPR037520">
    <property type="entry name" value="Folliculin/SMCR8_longin"/>
</dbReference>
<dbReference type="GO" id="GO:0005096">
    <property type="term" value="F:GTPase activator activity"/>
    <property type="evidence" value="ECO:0007669"/>
    <property type="project" value="InterPro"/>
</dbReference>
<dbReference type="InterPro" id="IPR021713">
    <property type="entry name" value="Folliculin"/>
</dbReference>
<dbReference type="InterPro" id="IPR037521">
    <property type="entry name" value="FLCN/SMCR8_DENN"/>
</dbReference>
<evidence type="ECO:0000256" key="1">
    <source>
        <dbReference type="SAM" id="MobiDB-lite"/>
    </source>
</evidence>
<dbReference type="PANTHER" id="PTHR31441">
    <property type="entry name" value="FOLLICULIN FAMILY MEMBER"/>
    <property type="match status" value="1"/>
</dbReference>
<dbReference type="Pfam" id="PF11704">
    <property type="entry name" value="Folliculin"/>
    <property type="match status" value="1"/>
</dbReference>
<dbReference type="GO" id="GO:0005829">
    <property type="term" value="C:cytosol"/>
    <property type="evidence" value="ECO:0007669"/>
    <property type="project" value="TreeGrafter"/>
</dbReference>
<feature type="region of interest" description="Disordered" evidence="1">
    <location>
        <begin position="269"/>
        <end position="314"/>
    </location>
</feature>
<dbReference type="OrthoDB" id="5599713at2759"/>
<accession>A0A8H3IQD6</accession>
<protein>
    <recommendedName>
        <fullName evidence="2">UDENN FLCN/SMCR8-type domain-containing protein</fullName>
    </recommendedName>
</protein>
<dbReference type="PROSITE" id="PS51834">
    <property type="entry name" value="DENN_FLCN_SMCR8"/>
    <property type="match status" value="1"/>
</dbReference>
<evidence type="ECO:0000259" key="2">
    <source>
        <dbReference type="PROSITE" id="PS51834"/>
    </source>
</evidence>
<evidence type="ECO:0000313" key="4">
    <source>
        <dbReference type="Proteomes" id="UP000664521"/>
    </source>
</evidence>
<organism evidence="3 4">
    <name type="scientific">Heterodermia speciosa</name>
    <dbReference type="NCBI Taxonomy" id="116794"/>
    <lineage>
        <taxon>Eukaryota</taxon>
        <taxon>Fungi</taxon>
        <taxon>Dikarya</taxon>
        <taxon>Ascomycota</taxon>
        <taxon>Pezizomycotina</taxon>
        <taxon>Lecanoromycetes</taxon>
        <taxon>OSLEUM clade</taxon>
        <taxon>Lecanoromycetidae</taxon>
        <taxon>Caliciales</taxon>
        <taxon>Physciaceae</taxon>
        <taxon>Heterodermia</taxon>
    </lineage>
</organism>
<feature type="compositionally biased region" description="Polar residues" evidence="1">
    <location>
        <begin position="143"/>
        <end position="161"/>
    </location>
</feature>
<keyword evidence="4" id="KW-1185">Reference proteome</keyword>
<comment type="caution">
    <text evidence="3">The sequence shown here is derived from an EMBL/GenBank/DDBJ whole genome shotgun (WGS) entry which is preliminary data.</text>
</comment>
<evidence type="ECO:0000313" key="3">
    <source>
        <dbReference type="EMBL" id="CAF9923540.1"/>
    </source>
</evidence>
<name>A0A8H3IQD6_9LECA</name>
<dbReference type="Proteomes" id="UP000664521">
    <property type="component" value="Unassembled WGS sequence"/>
</dbReference>